<organism evidence="1 2">
    <name type="scientific">Hibiscus sabdariffa</name>
    <name type="common">roselle</name>
    <dbReference type="NCBI Taxonomy" id="183260"/>
    <lineage>
        <taxon>Eukaryota</taxon>
        <taxon>Viridiplantae</taxon>
        <taxon>Streptophyta</taxon>
        <taxon>Embryophyta</taxon>
        <taxon>Tracheophyta</taxon>
        <taxon>Spermatophyta</taxon>
        <taxon>Magnoliopsida</taxon>
        <taxon>eudicotyledons</taxon>
        <taxon>Gunneridae</taxon>
        <taxon>Pentapetalae</taxon>
        <taxon>rosids</taxon>
        <taxon>malvids</taxon>
        <taxon>Malvales</taxon>
        <taxon>Malvaceae</taxon>
        <taxon>Malvoideae</taxon>
        <taxon>Hibiscus</taxon>
    </lineage>
</organism>
<dbReference type="Proteomes" id="UP001472677">
    <property type="component" value="Unassembled WGS sequence"/>
</dbReference>
<accession>A0ABR2DB11</accession>
<comment type="caution">
    <text evidence="1">The sequence shown here is derived from an EMBL/GenBank/DDBJ whole genome shotgun (WGS) entry which is preliminary data.</text>
</comment>
<reference evidence="1 2" key="1">
    <citation type="journal article" date="2024" name="G3 (Bethesda)">
        <title>Genome assembly of Hibiscus sabdariffa L. provides insights into metabolisms of medicinal natural products.</title>
        <authorList>
            <person name="Kim T."/>
        </authorList>
    </citation>
    <scope>NUCLEOTIDE SEQUENCE [LARGE SCALE GENOMIC DNA]</scope>
    <source>
        <strain evidence="1">TK-2024</strain>
        <tissue evidence="1">Old leaves</tissue>
    </source>
</reference>
<dbReference type="EMBL" id="JBBPBM010000032">
    <property type="protein sequence ID" value="KAK8534082.1"/>
    <property type="molecule type" value="Genomic_DNA"/>
</dbReference>
<protein>
    <submittedName>
        <fullName evidence="1">Uncharacterized protein</fullName>
    </submittedName>
</protein>
<proteinExistence type="predicted"/>
<evidence type="ECO:0000313" key="1">
    <source>
        <dbReference type="EMBL" id="KAK8534082.1"/>
    </source>
</evidence>
<evidence type="ECO:0000313" key="2">
    <source>
        <dbReference type="Proteomes" id="UP001472677"/>
    </source>
</evidence>
<name>A0ABR2DB11_9ROSI</name>
<sequence length="103" mass="11022">MVNTDTEVVEHPTLPVPPQHPVYNISHAFPQLVSQVLSHVTSVRASNSMTPPLAPQTIQSMPSSMGHLVYPTQYAVPTMAAASSLASSQAFIATPEVVDDNAW</sequence>
<gene>
    <name evidence="1" type="ORF">V6N12_047479</name>
</gene>
<keyword evidence="2" id="KW-1185">Reference proteome</keyword>